<keyword evidence="1" id="KW-1133">Transmembrane helix</keyword>
<feature type="transmembrane region" description="Helical" evidence="1">
    <location>
        <begin position="83"/>
        <end position="100"/>
    </location>
</feature>
<proteinExistence type="predicted"/>
<feature type="transmembrane region" description="Helical" evidence="1">
    <location>
        <begin position="112"/>
        <end position="134"/>
    </location>
</feature>
<keyword evidence="1" id="KW-0812">Transmembrane</keyword>
<gene>
    <name evidence="2" type="ORF">FNH04_41410</name>
</gene>
<accession>A0A5N8WFU4</accession>
<protein>
    <submittedName>
        <fullName evidence="2">Uncharacterized protein</fullName>
    </submittedName>
</protein>
<evidence type="ECO:0000256" key="1">
    <source>
        <dbReference type="SAM" id="Phobius"/>
    </source>
</evidence>
<name>A0A5N8WFU4_9ACTN</name>
<comment type="caution">
    <text evidence="2">The sequence shown here is derived from an EMBL/GenBank/DDBJ whole genome shotgun (WGS) entry which is preliminary data.</text>
</comment>
<dbReference type="AlphaFoldDB" id="A0A5N8WFU4"/>
<keyword evidence="1" id="KW-0472">Membrane</keyword>
<organism evidence="2 3">
    <name type="scientific">Streptomyces phyllanthi</name>
    <dbReference type="NCBI Taxonomy" id="1803180"/>
    <lineage>
        <taxon>Bacteria</taxon>
        <taxon>Bacillati</taxon>
        <taxon>Actinomycetota</taxon>
        <taxon>Actinomycetes</taxon>
        <taxon>Kitasatosporales</taxon>
        <taxon>Streptomycetaceae</taxon>
        <taxon>Streptomyces</taxon>
    </lineage>
</organism>
<feature type="transmembrane region" description="Helical" evidence="1">
    <location>
        <begin position="60"/>
        <end position="76"/>
    </location>
</feature>
<dbReference type="RefSeq" id="WP_152791380.1">
    <property type="nucleotide sequence ID" value="NZ_BAABEQ010000002.1"/>
</dbReference>
<dbReference type="OrthoDB" id="3389865at2"/>
<reference evidence="2 3" key="1">
    <citation type="submission" date="2019-07" db="EMBL/GenBank/DDBJ databases">
        <title>New species of Amycolatopsis and Streptomyces.</title>
        <authorList>
            <person name="Duangmal K."/>
            <person name="Teo W.F.A."/>
            <person name="Lipun K."/>
        </authorList>
    </citation>
    <scope>NUCLEOTIDE SEQUENCE [LARGE SCALE GENOMIC DNA]</scope>
    <source>
        <strain evidence="2 3">TISTR 2346</strain>
    </source>
</reference>
<evidence type="ECO:0000313" key="2">
    <source>
        <dbReference type="EMBL" id="MPY46137.1"/>
    </source>
</evidence>
<sequence length="158" mass="17380">MTEKLLRPLRTCSWPERWLTRLLGAAVATAAYLLCLPWDLRNRIETPGSLSETTPVNGPDVVYLALVLIALAAYFGHRDSPAWPLLVAAVPPAALMYLSFRTHPEPPDAEAWPLTWAFFTLVASAGVLVAASVARRFQVDAVEAEAVEEGWVIRAQRS</sequence>
<evidence type="ECO:0000313" key="3">
    <source>
        <dbReference type="Proteomes" id="UP000326979"/>
    </source>
</evidence>
<dbReference type="EMBL" id="VJZE01000585">
    <property type="protein sequence ID" value="MPY46137.1"/>
    <property type="molecule type" value="Genomic_DNA"/>
</dbReference>
<feature type="transmembrane region" description="Helical" evidence="1">
    <location>
        <begin position="21"/>
        <end position="40"/>
    </location>
</feature>
<dbReference type="Proteomes" id="UP000326979">
    <property type="component" value="Unassembled WGS sequence"/>
</dbReference>
<keyword evidence="3" id="KW-1185">Reference proteome</keyword>